<proteinExistence type="predicted"/>
<organism evidence="1 2">
    <name type="scientific">Paraburkholderia dipogonis</name>
    <dbReference type="NCBI Taxonomy" id="1211383"/>
    <lineage>
        <taxon>Bacteria</taxon>
        <taxon>Pseudomonadati</taxon>
        <taxon>Pseudomonadota</taxon>
        <taxon>Betaproteobacteria</taxon>
        <taxon>Burkholderiales</taxon>
        <taxon>Burkholderiaceae</taxon>
        <taxon>Paraburkholderia</taxon>
    </lineage>
</organism>
<dbReference type="Proteomes" id="UP001629230">
    <property type="component" value="Unassembled WGS sequence"/>
</dbReference>
<comment type="caution">
    <text evidence="1">The sequence shown here is derived from an EMBL/GenBank/DDBJ whole genome shotgun (WGS) entry which is preliminary data.</text>
</comment>
<dbReference type="RefSeq" id="WP_408182826.1">
    <property type="nucleotide sequence ID" value="NZ_JAQQEZ010000076.1"/>
</dbReference>
<accession>A0ABW9B6T3</accession>
<evidence type="ECO:0000313" key="1">
    <source>
        <dbReference type="EMBL" id="MFM0007985.1"/>
    </source>
</evidence>
<sequence length="61" mass="6632">MADLIDSVEPLIAAITCASWSRISSIAYNTLRLLTPRVSSSMLRSPPDATRNLNCKLRVAA</sequence>
<name>A0ABW9B6T3_9BURK</name>
<evidence type="ECO:0000313" key="2">
    <source>
        <dbReference type="Proteomes" id="UP001629230"/>
    </source>
</evidence>
<protein>
    <submittedName>
        <fullName evidence="1">Uncharacterized protein</fullName>
    </submittedName>
</protein>
<gene>
    <name evidence="1" type="ORF">PQR57_44580</name>
</gene>
<dbReference type="EMBL" id="JAQQEZ010000076">
    <property type="protein sequence ID" value="MFM0007985.1"/>
    <property type="molecule type" value="Genomic_DNA"/>
</dbReference>
<reference evidence="1 2" key="1">
    <citation type="journal article" date="2024" name="Chem. Sci.">
        <title>Discovery of megapolipeptins by genome mining of a Burkholderiales bacteria collection.</title>
        <authorList>
            <person name="Paulo B.S."/>
            <person name="Recchia M.J.J."/>
            <person name="Lee S."/>
            <person name="Fergusson C.H."/>
            <person name="Romanowski S.B."/>
            <person name="Hernandez A."/>
            <person name="Krull N."/>
            <person name="Liu D.Y."/>
            <person name="Cavanagh H."/>
            <person name="Bos A."/>
            <person name="Gray C.A."/>
            <person name="Murphy B.T."/>
            <person name="Linington R.G."/>
            <person name="Eustaquio A.S."/>
        </authorList>
    </citation>
    <scope>NUCLEOTIDE SEQUENCE [LARGE SCALE GENOMIC DNA]</scope>
    <source>
        <strain evidence="1 2">RL17-350-BIC-A</strain>
    </source>
</reference>
<keyword evidence="2" id="KW-1185">Reference proteome</keyword>